<reference evidence="2 3" key="1">
    <citation type="journal article" date="2019" name="Emerg. Microbes Infect.">
        <title>Comprehensive subspecies identification of 175 nontuberculous mycobacteria species based on 7547 genomic profiles.</title>
        <authorList>
            <person name="Matsumoto Y."/>
            <person name="Kinjo T."/>
            <person name="Motooka D."/>
            <person name="Nabeya D."/>
            <person name="Jung N."/>
            <person name="Uechi K."/>
            <person name="Horii T."/>
            <person name="Iida T."/>
            <person name="Fujita J."/>
            <person name="Nakamura S."/>
        </authorList>
    </citation>
    <scope>NUCLEOTIDE SEQUENCE [LARGE SCALE GENOMIC DNA]</scope>
    <source>
        <strain evidence="2 3">JCM 30275</strain>
    </source>
</reference>
<evidence type="ECO:0000313" key="2">
    <source>
        <dbReference type="EMBL" id="BBZ77598.1"/>
    </source>
</evidence>
<feature type="transmembrane region" description="Helical" evidence="1">
    <location>
        <begin position="12"/>
        <end position="31"/>
    </location>
</feature>
<keyword evidence="1" id="KW-0472">Membrane</keyword>
<accession>A0A6N4WAQ7</accession>
<keyword evidence="1" id="KW-0812">Transmembrane</keyword>
<dbReference type="EMBL" id="AP022620">
    <property type="protein sequence ID" value="BBZ77598.1"/>
    <property type="molecule type" value="Genomic_DNA"/>
</dbReference>
<evidence type="ECO:0000256" key="1">
    <source>
        <dbReference type="SAM" id="Phobius"/>
    </source>
</evidence>
<protein>
    <submittedName>
        <fullName evidence="2">Uncharacterized protein</fullName>
    </submittedName>
</protein>
<dbReference type="Proteomes" id="UP000467249">
    <property type="component" value="Chromosome"/>
</dbReference>
<sequence>MKTISAAERRALPELVVAQIGGAMGVLALALDQLLPAGTRRYKIVDRDLTRC</sequence>
<keyword evidence="3" id="KW-1185">Reference proteome</keyword>
<dbReference type="AlphaFoldDB" id="A0A6N4WAQ7"/>
<evidence type="ECO:0000313" key="3">
    <source>
        <dbReference type="Proteomes" id="UP000467249"/>
    </source>
</evidence>
<dbReference type="KEGG" id="many:MANY_29350"/>
<organism evidence="2 3">
    <name type="scientific">Mycolicibacterium anyangense</name>
    <dbReference type="NCBI Taxonomy" id="1431246"/>
    <lineage>
        <taxon>Bacteria</taxon>
        <taxon>Bacillati</taxon>
        <taxon>Actinomycetota</taxon>
        <taxon>Actinomycetes</taxon>
        <taxon>Mycobacteriales</taxon>
        <taxon>Mycobacteriaceae</taxon>
        <taxon>Mycolicibacterium</taxon>
    </lineage>
</organism>
<name>A0A6N4WAQ7_9MYCO</name>
<dbReference type="RefSeq" id="WP_163804895.1">
    <property type="nucleotide sequence ID" value="NZ_AP022620.1"/>
</dbReference>
<keyword evidence="1" id="KW-1133">Transmembrane helix</keyword>
<gene>
    <name evidence="2" type="ORF">MANY_29350</name>
</gene>
<proteinExistence type="predicted"/>